<feature type="region of interest" description="Disordered" evidence="1">
    <location>
        <begin position="44"/>
        <end position="64"/>
    </location>
</feature>
<evidence type="ECO:0000313" key="2">
    <source>
        <dbReference type="EMBL" id="MFB9326113.1"/>
    </source>
</evidence>
<protein>
    <recommendedName>
        <fullName evidence="4">Secreted protein</fullName>
    </recommendedName>
</protein>
<dbReference type="RefSeq" id="WP_377493098.1">
    <property type="nucleotide sequence ID" value="NZ_JBHMDO010000017.1"/>
</dbReference>
<gene>
    <name evidence="2" type="ORF">ACFFSY_09340</name>
</gene>
<comment type="caution">
    <text evidence="2">The sequence shown here is derived from an EMBL/GenBank/DDBJ whole genome shotgun (WGS) entry which is preliminary data.</text>
</comment>
<evidence type="ECO:0000313" key="3">
    <source>
        <dbReference type="Proteomes" id="UP001589747"/>
    </source>
</evidence>
<dbReference type="EMBL" id="JBHMDO010000017">
    <property type="protein sequence ID" value="MFB9326113.1"/>
    <property type="molecule type" value="Genomic_DNA"/>
</dbReference>
<evidence type="ECO:0000256" key="1">
    <source>
        <dbReference type="SAM" id="MobiDB-lite"/>
    </source>
</evidence>
<keyword evidence="3" id="KW-1185">Reference proteome</keyword>
<name>A0ABV5KP11_9BACL</name>
<proteinExistence type="predicted"/>
<reference evidence="2 3" key="1">
    <citation type="submission" date="2024-09" db="EMBL/GenBank/DDBJ databases">
        <authorList>
            <person name="Sun Q."/>
            <person name="Mori K."/>
        </authorList>
    </citation>
    <scope>NUCLEOTIDE SEQUENCE [LARGE SCALE GENOMIC DNA]</scope>
    <source>
        <strain evidence="2 3">TISTR 2452</strain>
    </source>
</reference>
<organism evidence="2 3">
    <name type="scientific">Paenibacillus aurantiacus</name>
    <dbReference type="NCBI Taxonomy" id="1936118"/>
    <lineage>
        <taxon>Bacteria</taxon>
        <taxon>Bacillati</taxon>
        <taxon>Bacillota</taxon>
        <taxon>Bacilli</taxon>
        <taxon>Bacillales</taxon>
        <taxon>Paenibacillaceae</taxon>
        <taxon>Paenibacillus</taxon>
    </lineage>
</organism>
<sequence>MAAVAAPGAVFLSFSSSCGSFAREVSQSASRFTVEKRKNRSNCEYMEDNQKEKKSACRRNRSRL</sequence>
<dbReference type="Proteomes" id="UP001589747">
    <property type="component" value="Unassembled WGS sequence"/>
</dbReference>
<evidence type="ECO:0008006" key="4">
    <source>
        <dbReference type="Google" id="ProtNLM"/>
    </source>
</evidence>
<accession>A0ABV5KP11</accession>